<dbReference type="Pfam" id="PF07679">
    <property type="entry name" value="I-set"/>
    <property type="match status" value="1"/>
</dbReference>
<dbReference type="PROSITE" id="PS00108">
    <property type="entry name" value="PROTEIN_KINASE_ST"/>
    <property type="match status" value="1"/>
</dbReference>
<dbReference type="InterPro" id="IPR036179">
    <property type="entry name" value="Ig-like_dom_sf"/>
</dbReference>
<dbReference type="RefSeq" id="XP_002739916.1">
    <property type="nucleotide sequence ID" value="XM_002739870.1"/>
</dbReference>
<dbReference type="SUPFAM" id="SSF56112">
    <property type="entry name" value="Protein kinase-like (PK-like)"/>
    <property type="match status" value="1"/>
</dbReference>
<dbReference type="SMART" id="SM00409">
    <property type="entry name" value="IG"/>
    <property type="match status" value="1"/>
</dbReference>
<evidence type="ECO:0000259" key="4">
    <source>
        <dbReference type="PROSITE" id="PS50835"/>
    </source>
</evidence>
<keyword evidence="5" id="KW-1185">Reference proteome</keyword>
<dbReference type="SMART" id="SM00220">
    <property type="entry name" value="S_TKc"/>
    <property type="match status" value="1"/>
</dbReference>
<dbReference type="Gene3D" id="1.10.510.10">
    <property type="entry name" value="Transferase(Phosphotransferase) domain 1"/>
    <property type="match status" value="1"/>
</dbReference>
<keyword evidence="2" id="KW-0393">Immunoglobulin domain</keyword>
<dbReference type="InterPro" id="IPR008271">
    <property type="entry name" value="Ser/Thr_kinase_AS"/>
</dbReference>
<dbReference type="PROSITE" id="PS50011">
    <property type="entry name" value="PROTEIN_KINASE_DOM"/>
    <property type="match status" value="1"/>
</dbReference>
<dbReference type="InterPro" id="IPR003599">
    <property type="entry name" value="Ig_sub"/>
</dbReference>
<dbReference type="Gene3D" id="2.60.40.10">
    <property type="entry name" value="Immunoglobulins"/>
    <property type="match status" value="1"/>
</dbReference>
<dbReference type="InterPro" id="IPR013783">
    <property type="entry name" value="Ig-like_fold"/>
</dbReference>
<evidence type="ECO:0000313" key="5">
    <source>
        <dbReference type="Proteomes" id="UP000694865"/>
    </source>
</evidence>
<proteinExistence type="inferred from homology"/>
<evidence type="ECO:0000256" key="1">
    <source>
        <dbReference type="ARBA" id="ARBA00006692"/>
    </source>
</evidence>
<dbReference type="InterPro" id="IPR007110">
    <property type="entry name" value="Ig-like_dom"/>
</dbReference>
<feature type="domain" description="Protein kinase" evidence="3">
    <location>
        <begin position="1"/>
        <end position="189"/>
    </location>
</feature>
<evidence type="ECO:0000259" key="3">
    <source>
        <dbReference type="PROSITE" id="PS50011"/>
    </source>
</evidence>
<dbReference type="PROSITE" id="PS50835">
    <property type="entry name" value="IG_LIKE"/>
    <property type="match status" value="1"/>
</dbReference>
<accession>A0ABM0GY32</accession>
<dbReference type="PANTHER" id="PTHR47633:SF7">
    <property type="entry name" value="TITIN HOMOLOG"/>
    <property type="match status" value="1"/>
</dbReference>
<gene>
    <name evidence="6" type="primary">LOC100366325</name>
</gene>
<dbReference type="PANTHER" id="PTHR47633">
    <property type="entry name" value="IMMUNOGLOBULIN"/>
    <property type="match status" value="1"/>
</dbReference>
<evidence type="ECO:0000256" key="2">
    <source>
        <dbReference type="ARBA" id="ARBA00023319"/>
    </source>
</evidence>
<dbReference type="InterPro" id="IPR003598">
    <property type="entry name" value="Ig_sub2"/>
</dbReference>
<organism evidence="5 6">
    <name type="scientific">Saccoglossus kowalevskii</name>
    <name type="common">Acorn worm</name>
    <dbReference type="NCBI Taxonomy" id="10224"/>
    <lineage>
        <taxon>Eukaryota</taxon>
        <taxon>Metazoa</taxon>
        <taxon>Hemichordata</taxon>
        <taxon>Enteropneusta</taxon>
        <taxon>Harrimaniidae</taxon>
        <taxon>Saccoglossus</taxon>
    </lineage>
</organism>
<protein>
    <submittedName>
        <fullName evidence="6">Myosin light chain kinase, smooth muscle-like</fullName>
    </submittedName>
</protein>
<feature type="domain" description="Ig-like" evidence="4">
    <location>
        <begin position="313"/>
        <end position="402"/>
    </location>
</feature>
<reference evidence="6" key="1">
    <citation type="submission" date="2025-08" db="UniProtKB">
        <authorList>
            <consortium name="RefSeq"/>
        </authorList>
    </citation>
    <scope>IDENTIFICATION</scope>
    <source>
        <tissue evidence="6">Testes</tissue>
    </source>
</reference>
<evidence type="ECO:0000313" key="6">
    <source>
        <dbReference type="RefSeq" id="XP_002739916.1"/>
    </source>
</evidence>
<dbReference type="Pfam" id="PF00069">
    <property type="entry name" value="Pkinase"/>
    <property type="match status" value="1"/>
</dbReference>
<dbReference type="InterPro" id="IPR000719">
    <property type="entry name" value="Prot_kinase_dom"/>
</dbReference>
<dbReference type="Proteomes" id="UP000694865">
    <property type="component" value="Unplaced"/>
</dbReference>
<dbReference type="GeneID" id="100366325"/>
<dbReference type="SUPFAM" id="SSF48726">
    <property type="entry name" value="Immunoglobulin"/>
    <property type="match status" value="1"/>
</dbReference>
<dbReference type="SMART" id="SM00408">
    <property type="entry name" value="IGc2"/>
    <property type="match status" value="1"/>
</dbReference>
<sequence length="410" mass="46552">MAITARVWFDVSGGELFDRVIDDDFELTEKEVIIFMRQICEGVGYMHQQGILHLDLKPENILCISKNSNQIKLIDFGLARKFNPKDTLKEMVGTPEFVAPEVINFESLNFATDMWSVGVICYVLLSGLSPFMGDTDAETLTNVTRAEWDFDDESFDEITDDAKNFIEMLLIKEKSERNTVEQCIRHIWLRQDTKTMKANKLSTIKLKKWLARRRWQKTANAVKAIGRMASLTMFGRLNKSGDKSATPFSGLLKAKREEEARKLDSAKQEEEIDIDLKDPEVAKAASKIQGVFRKTRQPKTEDKMDSKNKNTAPKFTQELRDIEVCEGSAARLDCVVVGEPEPDIRWLKEGKEIKESKHHSMDFGDDDSVSLIIAEVNEDDDGEYMCEATNIAGKATSAAEIIVEVMEDER</sequence>
<comment type="similarity">
    <text evidence="1">Belongs to the protein kinase superfamily. CAMK Ser/Thr protein kinase family.</text>
</comment>
<dbReference type="InterPro" id="IPR013098">
    <property type="entry name" value="Ig_I-set"/>
</dbReference>
<name>A0ABM0GY32_SACKO</name>
<dbReference type="InterPro" id="IPR011009">
    <property type="entry name" value="Kinase-like_dom_sf"/>
</dbReference>